<sequence>MTTTNQQWSNGVSVEQQYTTQQTTNQTQTPQSGQSQSVPSANSAPNNGSTAKTTTNILSAMPNMQNGGDKNIPILMALNNPRIIQFGELLTSQECDELIELSQSRLKPSTVVNPVNGNYDYDPTRSSQGCFFKRGEFELIQRIENRISHLLNVPVTRGEPISVLNYMPGEEYQPHWDYFDPKNPGNARSLNQGGQRYATLIMYLNDVEAGGSTIFPKVGLNVLPRKGHAVFFAYADHAGNLDELSLHGGSPVEKGEKWIATKWLRLNEF</sequence>
<dbReference type="Pfam" id="PF13640">
    <property type="entry name" value="2OG-FeII_Oxy_3"/>
    <property type="match status" value="1"/>
</dbReference>
<dbReference type="InterPro" id="IPR006620">
    <property type="entry name" value="Pro_4_hyd_alph"/>
</dbReference>
<evidence type="ECO:0000313" key="9">
    <source>
        <dbReference type="EMBL" id="MET1254337.1"/>
    </source>
</evidence>
<dbReference type="Proteomes" id="UP001548189">
    <property type="component" value="Unassembled WGS sequence"/>
</dbReference>
<evidence type="ECO:0000259" key="8">
    <source>
        <dbReference type="PROSITE" id="PS51471"/>
    </source>
</evidence>
<evidence type="ECO:0000256" key="5">
    <source>
        <dbReference type="ARBA" id="ARBA00023002"/>
    </source>
</evidence>
<feature type="region of interest" description="Disordered" evidence="7">
    <location>
        <begin position="18"/>
        <end position="53"/>
    </location>
</feature>
<evidence type="ECO:0000313" key="10">
    <source>
        <dbReference type="Proteomes" id="UP001548189"/>
    </source>
</evidence>
<evidence type="ECO:0000256" key="6">
    <source>
        <dbReference type="ARBA" id="ARBA00023004"/>
    </source>
</evidence>
<organism evidence="9 10">
    <name type="scientific">Aliikangiella maris</name>
    <dbReference type="NCBI Taxonomy" id="3162458"/>
    <lineage>
        <taxon>Bacteria</taxon>
        <taxon>Pseudomonadati</taxon>
        <taxon>Pseudomonadota</taxon>
        <taxon>Gammaproteobacteria</taxon>
        <taxon>Oceanospirillales</taxon>
        <taxon>Pleioneaceae</taxon>
        <taxon>Aliikangiella</taxon>
    </lineage>
</organism>
<feature type="compositionally biased region" description="Low complexity" evidence="7">
    <location>
        <begin position="18"/>
        <end position="37"/>
    </location>
</feature>
<dbReference type="InterPro" id="IPR044862">
    <property type="entry name" value="Pro_4_hyd_alph_FE2OG_OXY"/>
</dbReference>
<evidence type="ECO:0000256" key="4">
    <source>
        <dbReference type="ARBA" id="ARBA00022964"/>
    </source>
</evidence>
<dbReference type="PANTHER" id="PTHR10869">
    <property type="entry name" value="PROLYL 4-HYDROXYLASE ALPHA SUBUNIT"/>
    <property type="match status" value="1"/>
</dbReference>
<accession>A0ABV2BQX9</accession>
<dbReference type="PANTHER" id="PTHR10869:SF246">
    <property type="entry name" value="TRANSMEMBRANE PROLYL 4-HYDROXYLASE"/>
    <property type="match status" value="1"/>
</dbReference>
<evidence type="ECO:0000256" key="1">
    <source>
        <dbReference type="ARBA" id="ARBA00001961"/>
    </source>
</evidence>
<feature type="domain" description="Fe2OG dioxygenase" evidence="8">
    <location>
        <begin position="157"/>
        <end position="266"/>
    </location>
</feature>
<dbReference type="SMART" id="SM00702">
    <property type="entry name" value="P4Hc"/>
    <property type="match status" value="1"/>
</dbReference>
<keyword evidence="4" id="KW-0223">Dioxygenase</keyword>
<dbReference type="InterPro" id="IPR005123">
    <property type="entry name" value="Oxoglu/Fe-dep_dioxygenase_dom"/>
</dbReference>
<feature type="compositionally biased region" description="Polar residues" evidence="7">
    <location>
        <begin position="38"/>
        <end position="53"/>
    </location>
</feature>
<dbReference type="EMBL" id="JBEVCJ010000003">
    <property type="protein sequence ID" value="MET1254337.1"/>
    <property type="molecule type" value="Genomic_DNA"/>
</dbReference>
<proteinExistence type="predicted"/>
<evidence type="ECO:0000256" key="2">
    <source>
        <dbReference type="ARBA" id="ARBA00022723"/>
    </source>
</evidence>
<keyword evidence="2" id="KW-0479">Metal-binding</keyword>
<comment type="cofactor">
    <cofactor evidence="1">
        <name>L-ascorbate</name>
        <dbReference type="ChEBI" id="CHEBI:38290"/>
    </cofactor>
</comment>
<keyword evidence="6" id="KW-0408">Iron</keyword>
<dbReference type="RefSeq" id="WP_353873894.1">
    <property type="nucleotide sequence ID" value="NZ_JBEVCJ010000003.1"/>
</dbReference>
<keyword evidence="3" id="KW-0847">Vitamin C</keyword>
<name>A0ABV2BQX9_9GAMM</name>
<keyword evidence="10" id="KW-1185">Reference proteome</keyword>
<dbReference type="InterPro" id="IPR045054">
    <property type="entry name" value="P4HA-like"/>
</dbReference>
<protein>
    <submittedName>
        <fullName evidence="9">2OG-Fe(II) oxygenase</fullName>
    </submittedName>
</protein>
<keyword evidence="5" id="KW-0560">Oxidoreductase</keyword>
<dbReference type="PROSITE" id="PS51471">
    <property type="entry name" value="FE2OG_OXY"/>
    <property type="match status" value="1"/>
</dbReference>
<evidence type="ECO:0000256" key="3">
    <source>
        <dbReference type="ARBA" id="ARBA00022896"/>
    </source>
</evidence>
<reference evidence="9 10" key="1">
    <citation type="submission" date="2024-06" db="EMBL/GenBank/DDBJ databases">
        <authorList>
            <person name="Li F."/>
        </authorList>
    </citation>
    <scope>NUCLEOTIDE SEQUENCE [LARGE SCALE GENOMIC DNA]</scope>
    <source>
        <strain evidence="9 10">GXAS 311</strain>
    </source>
</reference>
<gene>
    <name evidence="9" type="ORF">ABVT43_04265</name>
</gene>
<comment type="caution">
    <text evidence="9">The sequence shown here is derived from an EMBL/GenBank/DDBJ whole genome shotgun (WGS) entry which is preliminary data.</text>
</comment>
<evidence type="ECO:0000256" key="7">
    <source>
        <dbReference type="SAM" id="MobiDB-lite"/>
    </source>
</evidence>
<dbReference type="Gene3D" id="2.60.120.620">
    <property type="entry name" value="q2cbj1_9rhob like domain"/>
    <property type="match status" value="1"/>
</dbReference>